<dbReference type="PANTHER" id="PTHR11723">
    <property type="entry name" value="DNA-BINDING PROTEIN INHIBITOR"/>
    <property type="match status" value="1"/>
</dbReference>
<dbReference type="Gene3D" id="4.10.280.10">
    <property type="entry name" value="Helix-loop-helix DNA-binding domain"/>
    <property type="match status" value="1"/>
</dbReference>
<keyword evidence="2" id="KW-0678">Repressor</keyword>
<dbReference type="OrthoDB" id="10047910at2759"/>
<proteinExistence type="predicted"/>
<evidence type="ECO:0000256" key="5">
    <source>
        <dbReference type="ARBA" id="ARBA00023242"/>
    </source>
</evidence>
<dbReference type="AlphaFoldDB" id="A0A087TKM5"/>
<dbReference type="PROSITE" id="PS50888">
    <property type="entry name" value="BHLH"/>
    <property type="match status" value="1"/>
</dbReference>
<evidence type="ECO:0000256" key="2">
    <source>
        <dbReference type="ARBA" id="ARBA00022491"/>
    </source>
</evidence>
<evidence type="ECO:0000256" key="1">
    <source>
        <dbReference type="ARBA" id="ARBA00004123"/>
    </source>
</evidence>
<dbReference type="GO" id="GO:0005737">
    <property type="term" value="C:cytoplasm"/>
    <property type="evidence" value="ECO:0007669"/>
    <property type="project" value="InterPro"/>
</dbReference>
<dbReference type="CDD" id="cd19684">
    <property type="entry name" value="bHLH_dnHLH_ID"/>
    <property type="match status" value="1"/>
</dbReference>
<keyword evidence="8" id="KW-1185">Reference proteome</keyword>
<evidence type="ECO:0000313" key="7">
    <source>
        <dbReference type="EMBL" id="KFM65664.1"/>
    </source>
</evidence>
<evidence type="ECO:0000313" key="8">
    <source>
        <dbReference type="Proteomes" id="UP000054359"/>
    </source>
</evidence>
<dbReference type="GO" id="GO:0005634">
    <property type="term" value="C:nucleus"/>
    <property type="evidence" value="ECO:0007669"/>
    <property type="project" value="UniProtKB-SubCell"/>
</dbReference>
<evidence type="ECO:0000256" key="4">
    <source>
        <dbReference type="ARBA" id="ARBA00023163"/>
    </source>
</evidence>
<dbReference type="InterPro" id="IPR011598">
    <property type="entry name" value="bHLH_dom"/>
</dbReference>
<dbReference type="GO" id="GO:0000122">
    <property type="term" value="P:negative regulation of transcription by RNA polymerase II"/>
    <property type="evidence" value="ECO:0007669"/>
    <property type="project" value="InterPro"/>
</dbReference>
<keyword evidence="5" id="KW-0539">Nucleus</keyword>
<dbReference type="OMA" id="ETHPANC"/>
<sequence length="135" mass="14904">MKAQCDIQMASKQVESKILKGRTTKDRDVTHEEMQSLLCKLKNLVPNMPRNKKLSKLEIIQYVIDYILDLQIALETHPAAAARPNTAVLTAMSPNRQPLGVLSPAINTCAAQEVNQTEKIPIIADVISANRPVSC</sequence>
<comment type="subcellular location">
    <subcellularLocation>
        <location evidence="1">Nucleus</location>
    </subcellularLocation>
</comment>
<dbReference type="GO" id="GO:0046983">
    <property type="term" value="F:protein dimerization activity"/>
    <property type="evidence" value="ECO:0007669"/>
    <property type="project" value="InterPro"/>
</dbReference>
<dbReference type="GO" id="GO:0032922">
    <property type="term" value="P:circadian regulation of gene expression"/>
    <property type="evidence" value="ECO:0007669"/>
    <property type="project" value="TreeGrafter"/>
</dbReference>
<name>A0A087TKM5_STEMI</name>
<evidence type="ECO:0000259" key="6">
    <source>
        <dbReference type="PROSITE" id="PS50888"/>
    </source>
</evidence>
<dbReference type="PANTHER" id="PTHR11723:SF17">
    <property type="entry name" value="PROTEIN EXTRA-MACROCHAETAE"/>
    <property type="match status" value="1"/>
</dbReference>
<feature type="non-terminal residue" evidence="7">
    <location>
        <position position="135"/>
    </location>
</feature>
<feature type="domain" description="BHLH" evidence="6">
    <location>
        <begin position="18"/>
        <end position="70"/>
    </location>
</feature>
<accession>A0A087TKM5</accession>
<gene>
    <name evidence="7" type="ORF">X975_21051</name>
</gene>
<dbReference type="InterPro" id="IPR036638">
    <property type="entry name" value="HLH_DNA-bd_sf"/>
</dbReference>
<reference evidence="7 8" key="1">
    <citation type="submission" date="2013-11" db="EMBL/GenBank/DDBJ databases">
        <title>Genome sequencing of Stegodyphus mimosarum.</title>
        <authorList>
            <person name="Bechsgaard J."/>
        </authorList>
    </citation>
    <scope>NUCLEOTIDE SEQUENCE [LARGE SCALE GENOMIC DNA]</scope>
</reference>
<dbReference type="InterPro" id="IPR026052">
    <property type="entry name" value="DNA-bd_prot-inh"/>
</dbReference>
<dbReference type="GO" id="GO:0030154">
    <property type="term" value="P:cell differentiation"/>
    <property type="evidence" value="ECO:0007669"/>
    <property type="project" value="TreeGrafter"/>
</dbReference>
<dbReference type="Proteomes" id="UP000054359">
    <property type="component" value="Unassembled WGS sequence"/>
</dbReference>
<dbReference type="STRING" id="407821.A0A087TKM5"/>
<dbReference type="Pfam" id="PF00010">
    <property type="entry name" value="HLH"/>
    <property type="match status" value="1"/>
</dbReference>
<protein>
    <submittedName>
        <fullName evidence="7">Protein extra-macrochaetae</fullName>
    </submittedName>
</protein>
<keyword evidence="3" id="KW-0805">Transcription regulation</keyword>
<keyword evidence="4" id="KW-0804">Transcription</keyword>
<evidence type="ECO:0000256" key="3">
    <source>
        <dbReference type="ARBA" id="ARBA00023015"/>
    </source>
</evidence>
<organism evidence="7 8">
    <name type="scientific">Stegodyphus mimosarum</name>
    <name type="common">African social velvet spider</name>
    <dbReference type="NCBI Taxonomy" id="407821"/>
    <lineage>
        <taxon>Eukaryota</taxon>
        <taxon>Metazoa</taxon>
        <taxon>Ecdysozoa</taxon>
        <taxon>Arthropoda</taxon>
        <taxon>Chelicerata</taxon>
        <taxon>Arachnida</taxon>
        <taxon>Araneae</taxon>
        <taxon>Araneomorphae</taxon>
        <taxon>Entelegynae</taxon>
        <taxon>Eresoidea</taxon>
        <taxon>Eresidae</taxon>
        <taxon>Stegodyphus</taxon>
    </lineage>
</organism>
<dbReference type="EMBL" id="KK115658">
    <property type="protein sequence ID" value="KFM65664.1"/>
    <property type="molecule type" value="Genomic_DNA"/>
</dbReference>
<dbReference type="SUPFAM" id="SSF47459">
    <property type="entry name" value="HLH, helix-loop-helix DNA-binding domain"/>
    <property type="match status" value="1"/>
</dbReference>